<dbReference type="SMART" id="SM00919">
    <property type="entry name" value="Malic_M"/>
    <property type="match status" value="1"/>
</dbReference>
<dbReference type="PANTHER" id="PTHR23406">
    <property type="entry name" value="MALIC ENZYME-RELATED"/>
    <property type="match status" value="1"/>
</dbReference>
<dbReference type="InterPro" id="IPR046346">
    <property type="entry name" value="Aminoacid_DH-like_N_sf"/>
</dbReference>
<dbReference type="Proteomes" id="UP000241890">
    <property type="component" value="Unassembled WGS sequence"/>
</dbReference>
<feature type="binding site" evidence="5">
    <location>
        <position position="515"/>
    </location>
    <ligand>
        <name>(S)-malate</name>
        <dbReference type="ChEBI" id="CHEBI:15589"/>
    </ligand>
</feature>
<dbReference type="CDD" id="cd05312">
    <property type="entry name" value="NAD_bind_1_malic_enz"/>
    <property type="match status" value="1"/>
</dbReference>
<evidence type="ECO:0000259" key="10">
    <source>
        <dbReference type="SMART" id="SM01274"/>
    </source>
</evidence>
<sequence>MSVLLDTMGMFSRKSKAADDKPAEATLALKDSSRGAEESNVERLRNPHFNKGTSFTQKERAQYGVLGLVPSVEETMELQTKRELQHLRRKTSDIEKYEFLMGLLDRNVQLFYKLVTENISECMPLVYTPTVGQACQEFHLIYTQPRGLYVSLNDLGNVQALVDNWPEDNVTTIVMTDGGRILGLGDLGANGLGIPQGKLQLYSACAGIPHHQCLPVILDVGTNNESLLEDELYMGLRQKRERGETYDHLVKEFMQAAQKRWGRSLLIQFEDFDNTNAFRLLEETRHSYTTFNDDIQGTAAVSLAGVLASLRVTSKVDGGKKKLRDHTFVFLGAGEAGTGIANLIAHAIQEEAVDDGEEPISEAEARRKIWLVDSKGLVTKTRKDNGELQHHKIDFAHEITDDLIDAVKGTEFEVKDGRVTSLEQTVHMLKPSALIGVSAIPRTFTQSIVEYMAEINEVPLIFALSNPTSQAECTAEQAYNWSSGRAIFVSGSPFDPVDVELESGEVVTKYPGQGNNAYIFPGLGLGVLAAKATTIPNELLYVSAQALAEQVVDEDLDGGRMYPHLSHIREVSAKIGVRVADRAFKLAIASAKRPEDLDAYVRSCMAQPIYPQTRL</sequence>
<dbReference type="Pfam" id="PF03949">
    <property type="entry name" value="Malic_M"/>
    <property type="match status" value="1"/>
</dbReference>
<comment type="similarity">
    <text evidence="2 7">Belongs to the malic enzymes family.</text>
</comment>
<feature type="compositionally biased region" description="Basic and acidic residues" evidence="8">
    <location>
        <begin position="31"/>
        <end position="45"/>
    </location>
</feature>
<keyword evidence="3 6" id="KW-0479">Metal-binding</keyword>
<accession>A0A2R5G9Q5</accession>
<keyword evidence="7" id="KW-0560">Oxidoreductase</keyword>
<proteinExistence type="inferred from homology"/>
<dbReference type="GO" id="GO:0051287">
    <property type="term" value="F:NAD binding"/>
    <property type="evidence" value="ECO:0007669"/>
    <property type="project" value="InterPro"/>
</dbReference>
<feature type="domain" description="Malic enzyme N-terminal" evidence="10">
    <location>
        <begin position="104"/>
        <end position="285"/>
    </location>
</feature>
<dbReference type="SUPFAM" id="SSF51735">
    <property type="entry name" value="NAD(P)-binding Rossmann-fold domains"/>
    <property type="match status" value="1"/>
</dbReference>
<feature type="domain" description="Malic enzyme NAD-binding" evidence="9">
    <location>
        <begin position="295"/>
        <end position="584"/>
    </location>
</feature>
<comment type="cofactor">
    <cofactor evidence="1">
        <name>Mn(2+)</name>
        <dbReference type="ChEBI" id="CHEBI:29035"/>
    </cofactor>
</comment>
<dbReference type="NCBIfam" id="NF010052">
    <property type="entry name" value="PRK13529.1"/>
    <property type="match status" value="1"/>
</dbReference>
<evidence type="ECO:0000256" key="4">
    <source>
        <dbReference type="PIRSR" id="PIRSR000106-1"/>
    </source>
</evidence>
<evidence type="ECO:0000256" key="6">
    <source>
        <dbReference type="PIRSR" id="PIRSR000106-3"/>
    </source>
</evidence>
<dbReference type="GO" id="GO:0005739">
    <property type="term" value="C:mitochondrion"/>
    <property type="evidence" value="ECO:0007669"/>
    <property type="project" value="TreeGrafter"/>
</dbReference>
<feature type="binding site" evidence="5">
    <location>
        <position position="466"/>
    </location>
    <ligand>
        <name>(S)-malate</name>
        <dbReference type="ChEBI" id="CHEBI:15589"/>
    </ligand>
</feature>
<dbReference type="PRINTS" id="PR00072">
    <property type="entry name" value="MALOXRDTASE"/>
</dbReference>
<organism evidence="11 12">
    <name type="scientific">Hondaea fermentalgiana</name>
    <dbReference type="NCBI Taxonomy" id="2315210"/>
    <lineage>
        <taxon>Eukaryota</taxon>
        <taxon>Sar</taxon>
        <taxon>Stramenopiles</taxon>
        <taxon>Bigyra</taxon>
        <taxon>Labyrinthulomycetes</taxon>
        <taxon>Thraustochytrida</taxon>
        <taxon>Thraustochytriidae</taxon>
        <taxon>Hondaea</taxon>
    </lineage>
</organism>
<keyword evidence="12" id="KW-1185">Reference proteome</keyword>
<evidence type="ECO:0000256" key="8">
    <source>
        <dbReference type="SAM" id="MobiDB-lite"/>
    </source>
</evidence>
<dbReference type="Gene3D" id="3.40.50.10380">
    <property type="entry name" value="Malic enzyme, N-terminal domain"/>
    <property type="match status" value="1"/>
</dbReference>
<dbReference type="InterPro" id="IPR012301">
    <property type="entry name" value="Malic_N_dom"/>
</dbReference>
<feature type="binding site" evidence="6">
    <location>
        <position position="271"/>
    </location>
    <ligand>
        <name>a divalent metal cation</name>
        <dbReference type="ChEBI" id="CHEBI:60240"/>
    </ligand>
</feature>
<feature type="region of interest" description="Disordered" evidence="8">
    <location>
        <begin position="22"/>
        <end position="52"/>
    </location>
</feature>
<dbReference type="EMBL" id="BEYU01000035">
    <property type="protein sequence ID" value="GBG27767.1"/>
    <property type="molecule type" value="Genomic_DNA"/>
</dbReference>
<dbReference type="GO" id="GO:0046872">
    <property type="term" value="F:metal ion binding"/>
    <property type="evidence" value="ECO:0007669"/>
    <property type="project" value="UniProtKB-KW"/>
</dbReference>
<dbReference type="Pfam" id="PF00390">
    <property type="entry name" value="malic"/>
    <property type="match status" value="1"/>
</dbReference>
<dbReference type="GO" id="GO:0006108">
    <property type="term" value="P:malate metabolic process"/>
    <property type="evidence" value="ECO:0007669"/>
    <property type="project" value="TreeGrafter"/>
</dbReference>
<evidence type="ECO:0000256" key="3">
    <source>
        <dbReference type="ARBA" id="ARBA00022723"/>
    </source>
</evidence>
<dbReference type="GO" id="GO:0004473">
    <property type="term" value="F:malate dehydrogenase (decarboxylating) (NADP+) activity"/>
    <property type="evidence" value="ECO:0007669"/>
    <property type="project" value="TreeGrafter"/>
</dbReference>
<feature type="binding site" evidence="6">
    <location>
        <position position="270"/>
    </location>
    <ligand>
        <name>a divalent metal cation</name>
        <dbReference type="ChEBI" id="CHEBI:60240"/>
    </ligand>
</feature>
<evidence type="ECO:0000313" key="11">
    <source>
        <dbReference type="EMBL" id="GBG27767.1"/>
    </source>
</evidence>
<feature type="active site" description="Proton acceptor" evidence="4">
    <location>
        <position position="198"/>
    </location>
</feature>
<gene>
    <name evidence="11" type="ORF">FCC1311_039902</name>
</gene>
<evidence type="ECO:0000256" key="2">
    <source>
        <dbReference type="ARBA" id="ARBA00008785"/>
    </source>
</evidence>
<feature type="binding site" evidence="5">
    <location>
        <position position="180"/>
    </location>
    <ligand>
        <name>(S)-malate</name>
        <dbReference type="ChEBI" id="CHEBI:15589"/>
    </ligand>
</feature>
<feature type="active site" description="Proton donor" evidence="4">
    <location>
        <position position="127"/>
    </location>
</feature>
<dbReference type="AlphaFoldDB" id="A0A2R5G9Q5"/>
<name>A0A2R5G9Q5_9STRA</name>
<evidence type="ECO:0000256" key="5">
    <source>
        <dbReference type="PIRSR" id="PIRSR000106-2"/>
    </source>
</evidence>
<dbReference type="InParanoid" id="A0A2R5G9Q5"/>
<evidence type="ECO:0000256" key="1">
    <source>
        <dbReference type="ARBA" id="ARBA00001936"/>
    </source>
</evidence>
<comment type="caution">
    <text evidence="11">The sequence shown here is derived from an EMBL/GenBank/DDBJ whole genome shotgun (WGS) entry which is preliminary data.</text>
</comment>
<evidence type="ECO:0000256" key="7">
    <source>
        <dbReference type="RuleBase" id="RU003426"/>
    </source>
</evidence>
<reference evidence="11 12" key="1">
    <citation type="submission" date="2017-12" db="EMBL/GenBank/DDBJ databases">
        <title>Sequencing, de novo assembly and annotation of complete genome of a new Thraustochytrid species, strain FCC1311.</title>
        <authorList>
            <person name="Sedici K."/>
            <person name="Godart F."/>
            <person name="Aiese Cigliano R."/>
            <person name="Sanseverino W."/>
            <person name="Barakat M."/>
            <person name="Ortet P."/>
            <person name="Marechal E."/>
            <person name="Cagnac O."/>
            <person name="Amato A."/>
        </authorList>
    </citation>
    <scope>NUCLEOTIDE SEQUENCE [LARGE SCALE GENOMIC DNA]</scope>
</reference>
<evidence type="ECO:0000313" key="12">
    <source>
        <dbReference type="Proteomes" id="UP000241890"/>
    </source>
</evidence>
<dbReference type="PROSITE" id="PS00331">
    <property type="entry name" value="MALIC_ENZYMES"/>
    <property type="match status" value="1"/>
</dbReference>
<dbReference type="PANTHER" id="PTHR23406:SF90">
    <property type="entry name" value="MALIC ENZYME-RELATED"/>
    <property type="match status" value="1"/>
</dbReference>
<protein>
    <recommendedName>
        <fullName evidence="7">Malic enzyme</fullName>
    </recommendedName>
</protein>
<feature type="binding site" evidence="6">
    <location>
        <position position="294"/>
    </location>
    <ligand>
        <name>a divalent metal cation</name>
        <dbReference type="ChEBI" id="CHEBI:60240"/>
    </ligand>
</feature>
<dbReference type="OrthoDB" id="5365701at2759"/>
<dbReference type="PIRSF" id="PIRSF000106">
    <property type="entry name" value="ME"/>
    <property type="match status" value="1"/>
</dbReference>
<dbReference type="InterPro" id="IPR001891">
    <property type="entry name" value="Malic_OxRdtase"/>
</dbReference>
<dbReference type="Gene3D" id="3.40.50.720">
    <property type="entry name" value="NAD(P)-binding Rossmann-like Domain"/>
    <property type="match status" value="1"/>
</dbReference>
<dbReference type="InterPro" id="IPR037062">
    <property type="entry name" value="Malic_N_dom_sf"/>
</dbReference>
<dbReference type="InterPro" id="IPR015884">
    <property type="entry name" value="Malic_enzyme_CS"/>
</dbReference>
<dbReference type="InterPro" id="IPR012302">
    <property type="entry name" value="Malic_NAD-bd"/>
</dbReference>
<dbReference type="SMART" id="SM01274">
    <property type="entry name" value="malic"/>
    <property type="match status" value="1"/>
</dbReference>
<dbReference type="InterPro" id="IPR036291">
    <property type="entry name" value="NAD(P)-bd_dom_sf"/>
</dbReference>
<evidence type="ECO:0000259" key="9">
    <source>
        <dbReference type="SMART" id="SM00919"/>
    </source>
</evidence>
<comment type="cofactor">
    <cofactor evidence="6">
        <name>Mg(2+)</name>
        <dbReference type="ChEBI" id="CHEBI:18420"/>
    </cofactor>
    <cofactor evidence="6">
        <name>Mn(2+)</name>
        <dbReference type="ChEBI" id="CHEBI:29035"/>
    </cofactor>
    <text evidence="6">Divalent metal cations. Prefers magnesium or manganese.</text>
</comment>
<dbReference type="SUPFAM" id="SSF53223">
    <property type="entry name" value="Aminoacid dehydrogenase-like, N-terminal domain"/>
    <property type="match status" value="1"/>
</dbReference>